<evidence type="ECO:0000256" key="1">
    <source>
        <dbReference type="ARBA" id="ARBA00022737"/>
    </source>
</evidence>
<dbReference type="GO" id="GO:0000159">
    <property type="term" value="C:protein phosphatase type 2A complex"/>
    <property type="evidence" value="ECO:0007669"/>
    <property type="project" value="TreeGrafter"/>
</dbReference>
<dbReference type="GO" id="GO:0005634">
    <property type="term" value="C:nucleus"/>
    <property type="evidence" value="ECO:0007669"/>
    <property type="project" value="TreeGrafter"/>
</dbReference>
<organism evidence="2 3">
    <name type="scientific">Blastocystis sp. subtype 1 (strain ATCC 50177 / NandII)</name>
    <dbReference type="NCBI Taxonomy" id="478820"/>
    <lineage>
        <taxon>Eukaryota</taxon>
        <taxon>Sar</taxon>
        <taxon>Stramenopiles</taxon>
        <taxon>Bigyra</taxon>
        <taxon>Opalozoa</taxon>
        <taxon>Opalinata</taxon>
        <taxon>Blastocystidae</taxon>
        <taxon>Blastocystis</taxon>
    </lineage>
</organism>
<dbReference type="InterPro" id="IPR011989">
    <property type="entry name" value="ARM-like"/>
</dbReference>
<keyword evidence="1" id="KW-0677">Repeat</keyword>
<dbReference type="EMBL" id="LXWW01000077">
    <property type="protein sequence ID" value="OAO16501.1"/>
    <property type="molecule type" value="Genomic_DNA"/>
</dbReference>
<dbReference type="SUPFAM" id="SSF48371">
    <property type="entry name" value="ARM repeat"/>
    <property type="match status" value="1"/>
</dbReference>
<keyword evidence="3" id="KW-1185">Reference proteome</keyword>
<reference evidence="2 3" key="1">
    <citation type="submission" date="2016-05" db="EMBL/GenBank/DDBJ databases">
        <title>Nuclear genome of Blastocystis sp. subtype 1 NandII.</title>
        <authorList>
            <person name="Gentekaki E."/>
            <person name="Curtis B."/>
            <person name="Stairs C."/>
            <person name="Eme L."/>
            <person name="Herman E."/>
            <person name="Klimes V."/>
            <person name="Arias M.C."/>
            <person name="Elias M."/>
            <person name="Hilliou F."/>
            <person name="Klute M."/>
            <person name="Malik S.-B."/>
            <person name="Pightling A."/>
            <person name="Rachubinski R."/>
            <person name="Salas D."/>
            <person name="Schlacht A."/>
            <person name="Suga H."/>
            <person name="Archibald J."/>
            <person name="Ball S.G."/>
            <person name="Clark G."/>
            <person name="Dacks J."/>
            <person name="Van Der Giezen M."/>
            <person name="Tsaousis A."/>
            <person name="Roger A."/>
        </authorList>
    </citation>
    <scope>NUCLEOTIDE SEQUENCE [LARGE SCALE GENOMIC DNA]</scope>
    <source>
        <strain evidence="3">ATCC 50177 / NandII</strain>
    </source>
</reference>
<gene>
    <name evidence="2" type="ORF">AV274_1779</name>
</gene>
<dbReference type="InterPro" id="IPR016024">
    <property type="entry name" value="ARM-type_fold"/>
</dbReference>
<proteinExistence type="predicted"/>
<comment type="caution">
    <text evidence="2">The sequence shown here is derived from an EMBL/GenBank/DDBJ whole genome shotgun (WGS) entry which is preliminary data.</text>
</comment>
<dbReference type="InterPro" id="IPR051023">
    <property type="entry name" value="PP2A_Regulatory_Subunit_A"/>
</dbReference>
<evidence type="ECO:0008006" key="4">
    <source>
        <dbReference type="Google" id="ProtNLM"/>
    </source>
</evidence>
<protein>
    <recommendedName>
        <fullName evidence="4">HEAT repeat-containing protein</fullName>
    </recommendedName>
</protein>
<dbReference type="GO" id="GO:0005829">
    <property type="term" value="C:cytosol"/>
    <property type="evidence" value="ECO:0007669"/>
    <property type="project" value="TreeGrafter"/>
</dbReference>
<dbReference type="PANTHER" id="PTHR10648:SF1">
    <property type="entry name" value="SERINE_THREONINE-PROTEIN PHOSPHATASE 4 REGULATORY SUBUNIT 1"/>
    <property type="match status" value="1"/>
</dbReference>
<name>A0A196SJL7_BLAHN</name>
<dbReference type="Gene3D" id="1.25.10.10">
    <property type="entry name" value="Leucine-rich Repeat Variant"/>
    <property type="match status" value="1"/>
</dbReference>
<dbReference type="AlphaFoldDB" id="A0A196SJL7"/>
<sequence length="589" mass="64804">MESIDADVAMTFSEDDFNSDLMNEFAVDLSLSELERIETYATATIDAQRLVHVRLMNDAIRKYSMDEIKEHILPLLEEVSNDPVEAIQIELCTVFGTIVSTFAEDNMDDGCGVAEGLILPLFWSMVMKNCDSKELVDAYLHFLTVIVPLFPEAFLMEHIVSTTIELMHSNSDSHQVFACRCLPCVVHFLSPTTNANYFLSELSVLATIGSLEVLKALPSALASLSGHIDVLCEPTLVKLFASLLAHKLWVVRQSAVHSVYPLLEGLSEGQSGVLQQFTDMATDTSKWVRQAIKQQAGYVLSCLPSSLVTEALLQLYCSVPDAMEETEDFQLSYACAFTFPAVLTALGAAQWPRLQGCFHRLTEVRINTVKQTLAASVGVVAGVVGAEETEKELLSLLLGYLNDDTAEVVIAALKSLPSFMREMGEAGQTEIGKSVEALWSKLEDNTFNWRVQKQMLSEVAACMADTCKPVAVTYWRRVANEGLVNATAAVREEAVKCVIALVKRMSESGWEEAVTETAFLAQLREKSYLVREGVVDVIEGLLKSVALQEEAKKALVACLQGLAEDQVVNVKELAEGVMAEWKSKESDIL</sequence>
<dbReference type="PANTHER" id="PTHR10648">
    <property type="entry name" value="SERINE/THREONINE-PROTEIN PHOSPHATASE PP2A 65 KDA REGULATORY SUBUNIT"/>
    <property type="match status" value="1"/>
</dbReference>
<dbReference type="Proteomes" id="UP000078348">
    <property type="component" value="Unassembled WGS sequence"/>
</dbReference>
<dbReference type="GO" id="GO:0019888">
    <property type="term" value="F:protein phosphatase regulator activity"/>
    <property type="evidence" value="ECO:0007669"/>
    <property type="project" value="TreeGrafter"/>
</dbReference>
<dbReference type="OrthoDB" id="340346at2759"/>
<evidence type="ECO:0000313" key="2">
    <source>
        <dbReference type="EMBL" id="OAO16501.1"/>
    </source>
</evidence>
<accession>A0A196SJL7</accession>
<evidence type="ECO:0000313" key="3">
    <source>
        <dbReference type="Proteomes" id="UP000078348"/>
    </source>
</evidence>
<dbReference type="STRING" id="478820.A0A196SJL7"/>